<dbReference type="Gene3D" id="1.10.630.10">
    <property type="entry name" value="Cytochrome P450"/>
    <property type="match status" value="1"/>
</dbReference>
<proteinExistence type="inferred from homology"/>
<keyword evidence="5 7" id="KW-0408">Iron</keyword>
<dbReference type="InterPro" id="IPR002401">
    <property type="entry name" value="Cyt_P450_E_grp-I"/>
</dbReference>
<keyword evidence="7 8" id="KW-0349">Heme</keyword>
<dbReference type="PRINTS" id="PR00385">
    <property type="entry name" value="P450"/>
</dbReference>
<dbReference type="GO" id="GO:0004497">
    <property type="term" value="F:monooxygenase activity"/>
    <property type="evidence" value="ECO:0007669"/>
    <property type="project" value="UniProtKB-KW"/>
</dbReference>
<keyword evidence="9" id="KW-0732">Signal</keyword>
<evidence type="ECO:0000256" key="5">
    <source>
        <dbReference type="ARBA" id="ARBA00023004"/>
    </source>
</evidence>
<feature type="binding site" description="axial binding residue" evidence="7">
    <location>
        <position position="447"/>
    </location>
    <ligand>
        <name>heme</name>
        <dbReference type="ChEBI" id="CHEBI:30413"/>
    </ligand>
    <ligandPart>
        <name>Fe</name>
        <dbReference type="ChEBI" id="CHEBI:18248"/>
    </ligandPart>
</feature>
<dbReference type="GO" id="GO:0020037">
    <property type="term" value="F:heme binding"/>
    <property type="evidence" value="ECO:0007669"/>
    <property type="project" value="InterPro"/>
</dbReference>
<dbReference type="InterPro" id="IPR036396">
    <property type="entry name" value="Cyt_P450_sf"/>
</dbReference>
<dbReference type="InterPro" id="IPR017972">
    <property type="entry name" value="Cyt_P450_CS"/>
</dbReference>
<feature type="chain" id="PRO_5040313071" description="Cytochrome P450 monooxygenase" evidence="9">
    <location>
        <begin position="17"/>
        <end position="499"/>
    </location>
</feature>
<protein>
    <recommendedName>
        <fullName evidence="12">Cytochrome P450 monooxygenase</fullName>
    </recommendedName>
</protein>
<evidence type="ECO:0000256" key="1">
    <source>
        <dbReference type="ARBA" id="ARBA00001971"/>
    </source>
</evidence>
<dbReference type="CDD" id="cd20617">
    <property type="entry name" value="CYP1_2-like"/>
    <property type="match status" value="1"/>
</dbReference>
<dbReference type="Proteomes" id="UP001153712">
    <property type="component" value="Chromosome 5"/>
</dbReference>
<evidence type="ECO:0000256" key="3">
    <source>
        <dbReference type="ARBA" id="ARBA00022723"/>
    </source>
</evidence>
<dbReference type="SUPFAM" id="SSF48264">
    <property type="entry name" value="Cytochrome P450"/>
    <property type="match status" value="1"/>
</dbReference>
<dbReference type="AlphaFoldDB" id="A0A9N9XRW8"/>
<evidence type="ECO:0000256" key="4">
    <source>
        <dbReference type="ARBA" id="ARBA00023002"/>
    </source>
</evidence>
<reference evidence="10" key="1">
    <citation type="submission" date="2022-01" db="EMBL/GenBank/DDBJ databases">
        <authorList>
            <person name="King R."/>
        </authorList>
    </citation>
    <scope>NUCLEOTIDE SEQUENCE</scope>
</reference>
<evidence type="ECO:0008006" key="12">
    <source>
        <dbReference type="Google" id="ProtNLM"/>
    </source>
</evidence>
<dbReference type="GO" id="GO:0016705">
    <property type="term" value="F:oxidoreductase activity, acting on paired donors, with incorporation or reduction of molecular oxygen"/>
    <property type="evidence" value="ECO:0007669"/>
    <property type="project" value="InterPro"/>
</dbReference>
<accession>A0A9N9XRW8</accession>
<dbReference type="OrthoDB" id="1470350at2759"/>
<sequence>MFLSVALVVFVGLCAAAIAATRGLADEKRRRKAPADAGAAPLEPPTPPRLPVIGHLHLLAGYDVPYKAFSALGARLGAVVRLQLGAVKCVVVNGQKNIREGLVTKGSHFDSRPNFDRYQQLFDGNKENSLAFCDWSDTQKARRDMLRSHTFPRAFTNSFVALENLISRETLRMLAQVTPGEDVELKPILAKNCANIFFAHFCSKRFDVDDARFGDLVQNFDEIFYEVNQGYAADFLPFLRPLLKRNMARMRGLTRDIRRFVEEEVVGERYELFDAEDEPADYVESLIKHVKGSPTGEFDWNTALFALEDIVGGHSAVSNFLMKVFGFLVNEPRVQRRIQEEIDENVGRDKHITIGDRKAMPYTEAAIYEAIRMIASPIVPRVANRDSSINGYKIEKGSVIFMNNYELNMSEELWERPKEFLPERFLKDGNVVKPEHFLPFGGGRRSCLGYRMVQLVSFGVVGGFLQNFTVAPAQGELYKVPVGSLALKKDTFKFKFVKR</sequence>
<dbReference type="Pfam" id="PF00067">
    <property type="entry name" value="p450"/>
    <property type="match status" value="1"/>
</dbReference>
<dbReference type="InterPro" id="IPR001128">
    <property type="entry name" value="Cyt_P450"/>
</dbReference>
<gene>
    <name evidence="10" type="ORF">PHYEVI_LOCUS8321</name>
</gene>
<comment type="cofactor">
    <cofactor evidence="1 7">
        <name>heme</name>
        <dbReference type="ChEBI" id="CHEBI:30413"/>
    </cofactor>
</comment>
<evidence type="ECO:0000256" key="9">
    <source>
        <dbReference type="SAM" id="SignalP"/>
    </source>
</evidence>
<evidence type="ECO:0000256" key="6">
    <source>
        <dbReference type="ARBA" id="ARBA00023033"/>
    </source>
</evidence>
<evidence type="ECO:0000313" key="10">
    <source>
        <dbReference type="EMBL" id="CAG9861998.1"/>
    </source>
</evidence>
<organism evidence="10 11">
    <name type="scientific">Phyllotreta striolata</name>
    <name type="common">Striped flea beetle</name>
    <name type="synonym">Crioceris striolata</name>
    <dbReference type="NCBI Taxonomy" id="444603"/>
    <lineage>
        <taxon>Eukaryota</taxon>
        <taxon>Metazoa</taxon>
        <taxon>Ecdysozoa</taxon>
        <taxon>Arthropoda</taxon>
        <taxon>Hexapoda</taxon>
        <taxon>Insecta</taxon>
        <taxon>Pterygota</taxon>
        <taxon>Neoptera</taxon>
        <taxon>Endopterygota</taxon>
        <taxon>Coleoptera</taxon>
        <taxon>Polyphaga</taxon>
        <taxon>Cucujiformia</taxon>
        <taxon>Chrysomeloidea</taxon>
        <taxon>Chrysomelidae</taxon>
        <taxon>Galerucinae</taxon>
        <taxon>Alticini</taxon>
        <taxon>Phyllotreta</taxon>
    </lineage>
</organism>
<evidence type="ECO:0000256" key="7">
    <source>
        <dbReference type="PIRSR" id="PIRSR602401-1"/>
    </source>
</evidence>
<name>A0A9N9XRW8_PHYSR</name>
<keyword evidence="3 7" id="KW-0479">Metal-binding</keyword>
<evidence type="ECO:0000313" key="11">
    <source>
        <dbReference type="Proteomes" id="UP001153712"/>
    </source>
</evidence>
<dbReference type="PRINTS" id="PR00463">
    <property type="entry name" value="EP450I"/>
</dbReference>
<feature type="signal peptide" evidence="9">
    <location>
        <begin position="1"/>
        <end position="16"/>
    </location>
</feature>
<dbReference type="PROSITE" id="PS00086">
    <property type="entry name" value="CYTOCHROME_P450"/>
    <property type="match status" value="1"/>
</dbReference>
<dbReference type="GO" id="GO:0005506">
    <property type="term" value="F:iron ion binding"/>
    <property type="evidence" value="ECO:0007669"/>
    <property type="project" value="InterPro"/>
</dbReference>
<comment type="similarity">
    <text evidence="2 8">Belongs to the cytochrome P450 family.</text>
</comment>
<keyword evidence="6 8" id="KW-0503">Monooxygenase</keyword>
<keyword evidence="4 8" id="KW-0560">Oxidoreductase</keyword>
<dbReference type="PANTHER" id="PTHR24303:SF27">
    <property type="entry name" value="CYTOCHROME P450 307B1"/>
    <property type="match status" value="1"/>
</dbReference>
<keyword evidence="11" id="KW-1185">Reference proteome</keyword>
<evidence type="ECO:0000256" key="2">
    <source>
        <dbReference type="ARBA" id="ARBA00010617"/>
    </source>
</evidence>
<dbReference type="PANTHER" id="PTHR24303">
    <property type="entry name" value="HEME-BINDING MONOOXYGENASE FAMILY"/>
    <property type="match status" value="1"/>
</dbReference>
<dbReference type="EMBL" id="OU900098">
    <property type="protein sequence ID" value="CAG9861998.1"/>
    <property type="molecule type" value="Genomic_DNA"/>
</dbReference>
<evidence type="ECO:0000256" key="8">
    <source>
        <dbReference type="RuleBase" id="RU000461"/>
    </source>
</evidence>